<dbReference type="InterPro" id="IPR004556">
    <property type="entry name" value="HemK-like"/>
</dbReference>
<dbReference type="AlphaFoldDB" id="A0A9X1DFY9"/>
<dbReference type="NCBIfam" id="TIGR00536">
    <property type="entry name" value="hemK_fam"/>
    <property type="match status" value="1"/>
</dbReference>
<evidence type="ECO:0000259" key="6">
    <source>
        <dbReference type="Pfam" id="PF17827"/>
    </source>
</evidence>
<name>A0A9X1DFY9_9SPHN</name>
<organism evidence="7 8">
    <name type="scientific">Sphingobium nicotianae</name>
    <dbReference type="NCBI Taxonomy" id="2782607"/>
    <lineage>
        <taxon>Bacteria</taxon>
        <taxon>Pseudomonadati</taxon>
        <taxon>Pseudomonadota</taxon>
        <taxon>Alphaproteobacteria</taxon>
        <taxon>Sphingomonadales</taxon>
        <taxon>Sphingomonadaceae</taxon>
        <taxon>Sphingobium</taxon>
    </lineage>
</organism>
<evidence type="ECO:0000256" key="2">
    <source>
        <dbReference type="ARBA" id="ARBA00022679"/>
    </source>
</evidence>
<dbReference type="Gene3D" id="1.10.8.10">
    <property type="entry name" value="DNA helicase RuvA subunit, C-terminal domain"/>
    <property type="match status" value="1"/>
</dbReference>
<dbReference type="SUPFAM" id="SSF53335">
    <property type="entry name" value="S-adenosyl-L-methionine-dependent methyltransferases"/>
    <property type="match status" value="1"/>
</dbReference>
<comment type="function">
    <text evidence="4">Methylates the class 1 translation termination release factors RF1/PrfA and RF2/PrfB on the glutamine residue of the universally conserved GGQ motif.</text>
</comment>
<accession>A0A9X1DFY9</accession>
<feature type="binding site" evidence="4">
    <location>
        <position position="143"/>
    </location>
    <ligand>
        <name>S-adenosyl-L-methionine</name>
        <dbReference type="ChEBI" id="CHEBI:59789"/>
    </ligand>
</feature>
<dbReference type="Proteomes" id="UP001138757">
    <property type="component" value="Unassembled WGS sequence"/>
</dbReference>
<feature type="binding site" evidence="4">
    <location>
        <position position="186"/>
    </location>
    <ligand>
        <name>S-adenosyl-L-methionine</name>
        <dbReference type="ChEBI" id="CHEBI:59789"/>
    </ligand>
</feature>
<dbReference type="CDD" id="cd02440">
    <property type="entry name" value="AdoMet_MTases"/>
    <property type="match status" value="1"/>
</dbReference>
<dbReference type="EC" id="2.1.1.297" evidence="4"/>
<protein>
    <recommendedName>
        <fullName evidence="4">Release factor glutamine methyltransferase</fullName>
        <shortName evidence="4">RF MTase</shortName>
        <ecNumber evidence="4">2.1.1.297</ecNumber>
    </recommendedName>
    <alternativeName>
        <fullName evidence="4">N5-glutamine methyltransferase PrmC</fullName>
    </alternativeName>
    <alternativeName>
        <fullName evidence="4">Protein-(glutamine-N5) MTase PrmC</fullName>
    </alternativeName>
    <alternativeName>
        <fullName evidence="4">Protein-glutamine N-methyltransferase PrmC</fullName>
    </alternativeName>
</protein>
<comment type="catalytic activity">
    <reaction evidence="4">
        <text>L-glutaminyl-[peptide chain release factor] + S-adenosyl-L-methionine = N(5)-methyl-L-glutaminyl-[peptide chain release factor] + S-adenosyl-L-homocysteine + H(+)</text>
        <dbReference type="Rhea" id="RHEA:42896"/>
        <dbReference type="Rhea" id="RHEA-COMP:10271"/>
        <dbReference type="Rhea" id="RHEA-COMP:10272"/>
        <dbReference type="ChEBI" id="CHEBI:15378"/>
        <dbReference type="ChEBI" id="CHEBI:30011"/>
        <dbReference type="ChEBI" id="CHEBI:57856"/>
        <dbReference type="ChEBI" id="CHEBI:59789"/>
        <dbReference type="ChEBI" id="CHEBI:61891"/>
        <dbReference type="EC" id="2.1.1.297"/>
    </reaction>
</comment>
<dbReference type="InterPro" id="IPR025714">
    <property type="entry name" value="Methyltranfer_dom"/>
</dbReference>
<gene>
    <name evidence="4 7" type="primary">prmC</name>
    <name evidence="7" type="ORF">KK488_17790</name>
</gene>
<dbReference type="EMBL" id="JAHGAW010000012">
    <property type="protein sequence ID" value="MBT2188808.1"/>
    <property type="molecule type" value="Genomic_DNA"/>
</dbReference>
<dbReference type="Pfam" id="PF17827">
    <property type="entry name" value="PrmC_N"/>
    <property type="match status" value="1"/>
</dbReference>
<evidence type="ECO:0000313" key="7">
    <source>
        <dbReference type="EMBL" id="MBT2188808.1"/>
    </source>
</evidence>
<dbReference type="Pfam" id="PF13847">
    <property type="entry name" value="Methyltransf_31"/>
    <property type="match status" value="1"/>
</dbReference>
<dbReference type="InterPro" id="IPR002052">
    <property type="entry name" value="DNA_methylase_N6_adenine_CS"/>
</dbReference>
<dbReference type="PROSITE" id="PS00092">
    <property type="entry name" value="N6_MTASE"/>
    <property type="match status" value="1"/>
</dbReference>
<dbReference type="HAMAP" id="MF_02126">
    <property type="entry name" value="RF_methyltr_PrmC"/>
    <property type="match status" value="1"/>
</dbReference>
<feature type="domain" description="Methyltransferase" evidence="5">
    <location>
        <begin position="115"/>
        <end position="186"/>
    </location>
</feature>
<evidence type="ECO:0000256" key="1">
    <source>
        <dbReference type="ARBA" id="ARBA00022603"/>
    </source>
</evidence>
<dbReference type="PANTHER" id="PTHR18895:SF74">
    <property type="entry name" value="MTRF1L RELEASE FACTOR GLUTAMINE METHYLTRANSFERASE"/>
    <property type="match status" value="1"/>
</dbReference>
<comment type="similarity">
    <text evidence="4">Belongs to the protein N5-glutamine methyltransferase family. PrmC subfamily.</text>
</comment>
<dbReference type="GO" id="GO:0102559">
    <property type="term" value="F:peptide chain release factor N(5)-glutamine methyltransferase activity"/>
    <property type="evidence" value="ECO:0007669"/>
    <property type="project" value="UniProtKB-EC"/>
</dbReference>
<reference evidence="7" key="1">
    <citation type="submission" date="2021-05" db="EMBL/GenBank/DDBJ databases">
        <title>Genome of Sphingobium sp. strain.</title>
        <authorList>
            <person name="Fan R."/>
        </authorList>
    </citation>
    <scope>NUCLEOTIDE SEQUENCE</scope>
    <source>
        <strain evidence="7">H33</strain>
    </source>
</reference>
<feature type="binding site" evidence="4">
    <location>
        <position position="172"/>
    </location>
    <ligand>
        <name>S-adenosyl-L-methionine</name>
        <dbReference type="ChEBI" id="CHEBI:59789"/>
    </ligand>
</feature>
<keyword evidence="2 4" id="KW-0808">Transferase</keyword>
<dbReference type="InterPro" id="IPR019874">
    <property type="entry name" value="RF_methyltr_PrmC"/>
</dbReference>
<keyword evidence="3 4" id="KW-0949">S-adenosyl-L-methionine</keyword>
<keyword evidence="1 4" id="KW-0489">Methyltransferase</keyword>
<dbReference type="NCBIfam" id="TIGR03534">
    <property type="entry name" value="RF_mod_PrmC"/>
    <property type="match status" value="1"/>
</dbReference>
<dbReference type="InterPro" id="IPR050320">
    <property type="entry name" value="N5-glutamine_MTase"/>
</dbReference>
<evidence type="ECO:0000259" key="5">
    <source>
        <dbReference type="Pfam" id="PF13847"/>
    </source>
</evidence>
<proteinExistence type="inferred from homology"/>
<dbReference type="InterPro" id="IPR040758">
    <property type="entry name" value="PrmC_N"/>
</dbReference>
<dbReference type="Gene3D" id="3.40.50.150">
    <property type="entry name" value="Vaccinia Virus protein VP39"/>
    <property type="match status" value="1"/>
</dbReference>
<sequence>MTDRPLSDWLRDATACLARVSDTPRLDAELLAAFALGLSREEMILGLPRLDAPPVVEALIARRLAHEPLAYILGKRDFWTLSLRVTPAVLIPRPDSETLIEAAIGHFQDRAPPRRILDLGTGSGALLLAALDIWPEATGLGIDASPAAIEIARENAVICAMADRATFRVGDWGAGIAERFDLILCNPPYISTRAMLPADVRDHEPASALFAGEDGLDDYRRLATQTGALLAEGGVAIFEIGFDQAESAGALFRAAGFAVRLARDLAGRARALIVTAGSRVADTEAP</sequence>
<dbReference type="GO" id="GO:0003676">
    <property type="term" value="F:nucleic acid binding"/>
    <property type="evidence" value="ECO:0007669"/>
    <property type="project" value="InterPro"/>
</dbReference>
<feature type="binding site" evidence="4">
    <location>
        <begin position="186"/>
        <end position="189"/>
    </location>
    <ligand>
        <name>substrate</name>
    </ligand>
</feature>
<feature type="binding site" evidence="4">
    <location>
        <begin position="120"/>
        <end position="124"/>
    </location>
    <ligand>
        <name>S-adenosyl-L-methionine</name>
        <dbReference type="ChEBI" id="CHEBI:59789"/>
    </ligand>
</feature>
<keyword evidence="8" id="KW-1185">Reference proteome</keyword>
<evidence type="ECO:0000256" key="3">
    <source>
        <dbReference type="ARBA" id="ARBA00022691"/>
    </source>
</evidence>
<feature type="domain" description="Release factor glutamine methyltransferase N-terminal" evidence="6">
    <location>
        <begin position="8"/>
        <end position="74"/>
    </location>
</feature>
<dbReference type="GO" id="GO:0032259">
    <property type="term" value="P:methylation"/>
    <property type="evidence" value="ECO:0007669"/>
    <property type="project" value="UniProtKB-KW"/>
</dbReference>
<evidence type="ECO:0000313" key="8">
    <source>
        <dbReference type="Proteomes" id="UP001138757"/>
    </source>
</evidence>
<dbReference type="InterPro" id="IPR029063">
    <property type="entry name" value="SAM-dependent_MTases_sf"/>
</dbReference>
<comment type="caution">
    <text evidence="7">The sequence shown here is derived from an EMBL/GenBank/DDBJ whole genome shotgun (WGS) entry which is preliminary data.</text>
</comment>
<evidence type="ECO:0000256" key="4">
    <source>
        <dbReference type="HAMAP-Rule" id="MF_02126"/>
    </source>
</evidence>
<dbReference type="PANTHER" id="PTHR18895">
    <property type="entry name" value="HEMK METHYLTRANSFERASE"/>
    <property type="match status" value="1"/>
</dbReference>
<dbReference type="RefSeq" id="WP_214625052.1">
    <property type="nucleotide sequence ID" value="NZ_JAHGAW010000012.1"/>
</dbReference>